<gene>
    <name evidence="4" type="primary">rlpA</name>
    <name evidence="7" type="ORF">O7M46_05920</name>
</gene>
<feature type="chain" id="PRO_5044942246" description="Endolytic peptidoglycan transglycosylase RlpA" evidence="4">
    <location>
        <begin position="24"/>
        <end position="294"/>
    </location>
</feature>
<keyword evidence="2 4" id="KW-0456">Lyase</keyword>
<dbReference type="Proteomes" id="UP001224083">
    <property type="component" value="Unassembled WGS sequence"/>
</dbReference>
<reference evidence="7 8" key="1">
    <citation type="submission" date="2022-12" db="EMBL/GenBank/DDBJ databases">
        <title>Genome sequence of Pasteurellaceae Bisgaard Taxon 45.</title>
        <authorList>
            <person name="Foggin C."/>
            <person name="Rosen L.E."/>
            <person name="Henton M."/>
            <person name="Buys A."/>
            <person name="Floyd T."/>
            <person name="Turner A.D."/>
            <person name="Tarbin J."/>
            <person name="Lloyd A.S."/>
            <person name="Chaitezvi C."/>
            <person name="Ellis R.J."/>
            <person name="Roberts H.C."/>
            <person name="Dastjerdi A."/>
            <person name="Nunez A."/>
            <person name="Van Vliet A.H."/>
            <person name="Steinbach F."/>
        </authorList>
    </citation>
    <scope>NUCLEOTIDE SEQUENCE [LARGE SCALE GENOMIC DNA]</scope>
    <source>
        <strain evidence="7 8">VF20HR</strain>
    </source>
</reference>
<dbReference type="InterPro" id="IPR009009">
    <property type="entry name" value="RlpA-like_DPBB"/>
</dbReference>
<comment type="similarity">
    <text evidence="4 5">Belongs to the RlpA family.</text>
</comment>
<dbReference type="CDD" id="cd22268">
    <property type="entry name" value="DPBB_RlpA-like"/>
    <property type="match status" value="1"/>
</dbReference>
<evidence type="ECO:0000259" key="6">
    <source>
        <dbReference type="PROSITE" id="PS51724"/>
    </source>
</evidence>
<evidence type="ECO:0000256" key="5">
    <source>
        <dbReference type="RuleBase" id="RU003495"/>
    </source>
</evidence>
<evidence type="ECO:0000313" key="8">
    <source>
        <dbReference type="Proteomes" id="UP001224083"/>
    </source>
</evidence>
<dbReference type="EMBL" id="JAQAHH010000006">
    <property type="protein sequence ID" value="MDP9500491.1"/>
    <property type="molecule type" value="Genomic_DNA"/>
</dbReference>
<dbReference type="SUPFAM" id="SSF50685">
    <property type="entry name" value="Barwin-like endoglucanases"/>
    <property type="match status" value="1"/>
</dbReference>
<dbReference type="NCBIfam" id="TIGR00413">
    <property type="entry name" value="rlpA"/>
    <property type="match status" value="1"/>
</dbReference>
<protein>
    <recommendedName>
        <fullName evidence="4">Endolytic peptidoglycan transglycosylase RlpA</fullName>
        <ecNumber evidence="4">4.2.2.-</ecNumber>
    </recommendedName>
</protein>
<dbReference type="EC" id="4.2.2.-" evidence="4"/>
<dbReference type="PROSITE" id="PS51724">
    <property type="entry name" value="SPOR"/>
    <property type="match status" value="1"/>
</dbReference>
<evidence type="ECO:0000256" key="2">
    <source>
        <dbReference type="ARBA" id="ARBA00023239"/>
    </source>
</evidence>
<dbReference type="PANTHER" id="PTHR34183">
    <property type="entry name" value="ENDOLYTIC PEPTIDOGLYCAN TRANSGLYCOSYLASE RLPA"/>
    <property type="match status" value="1"/>
</dbReference>
<dbReference type="PANTHER" id="PTHR34183:SF1">
    <property type="entry name" value="ENDOLYTIC PEPTIDOGLYCAN TRANSGLYCOSYLASE RLPA"/>
    <property type="match status" value="1"/>
</dbReference>
<comment type="caution">
    <text evidence="7">The sequence shown here is derived from an EMBL/GenBank/DDBJ whole genome shotgun (WGS) entry which is preliminary data.</text>
</comment>
<dbReference type="Pfam" id="PF03330">
    <property type="entry name" value="DPBB_1"/>
    <property type="match status" value="1"/>
</dbReference>
<evidence type="ECO:0000256" key="3">
    <source>
        <dbReference type="ARBA" id="ARBA00023316"/>
    </source>
</evidence>
<accession>A0ABT9KEL9</accession>
<keyword evidence="3 4" id="KW-0961">Cell wall biogenesis/degradation</keyword>
<dbReference type="Pfam" id="PF05036">
    <property type="entry name" value="SPOR"/>
    <property type="match status" value="1"/>
</dbReference>
<dbReference type="Gene3D" id="3.30.70.1070">
    <property type="entry name" value="Sporulation related repeat"/>
    <property type="match status" value="1"/>
</dbReference>
<feature type="signal peptide" evidence="4">
    <location>
        <begin position="1"/>
        <end position="23"/>
    </location>
</feature>
<name>A0ABT9KEL9_9PAST</name>
<dbReference type="Gene3D" id="2.40.40.10">
    <property type="entry name" value="RlpA-like domain"/>
    <property type="match status" value="1"/>
</dbReference>
<evidence type="ECO:0000256" key="4">
    <source>
        <dbReference type="HAMAP-Rule" id="MF_02071"/>
    </source>
</evidence>
<dbReference type="InterPro" id="IPR034718">
    <property type="entry name" value="RlpA"/>
</dbReference>
<organism evidence="7 8">
    <name type="scientific">Bisgaard Taxon 45</name>
    <dbReference type="NCBI Taxonomy" id="304289"/>
    <lineage>
        <taxon>Bacteria</taxon>
        <taxon>Pseudomonadati</taxon>
        <taxon>Pseudomonadota</taxon>
        <taxon>Gammaproteobacteria</taxon>
        <taxon>Pasteurellales</taxon>
        <taxon>Pasteurellaceae</taxon>
    </lineage>
</organism>
<dbReference type="InterPro" id="IPR007730">
    <property type="entry name" value="SPOR-like_dom"/>
</dbReference>
<dbReference type="HAMAP" id="MF_02071">
    <property type="entry name" value="RlpA"/>
    <property type="match status" value="1"/>
</dbReference>
<keyword evidence="8" id="KW-1185">Reference proteome</keyword>
<dbReference type="InterPro" id="IPR012997">
    <property type="entry name" value="RplA"/>
</dbReference>
<keyword evidence="1 4" id="KW-0732">Signal</keyword>
<evidence type="ECO:0000313" key="7">
    <source>
        <dbReference type="EMBL" id="MDP9500491.1"/>
    </source>
</evidence>
<dbReference type="SUPFAM" id="SSF110997">
    <property type="entry name" value="Sporulation related repeat"/>
    <property type="match status" value="1"/>
</dbReference>
<feature type="domain" description="SPOR" evidence="6">
    <location>
        <begin position="216"/>
        <end position="291"/>
    </location>
</feature>
<sequence precursor="true">MKQKIFQILAALCCTVYAMSAQALDTKRHYGLSGPKLTYQTPIVQSHHYTVKGVGYRTQTSKEAGGYAREGVASLYHKKFNGRKTASGQIYNENLYTAAHKTLPLNSYVLVTNLRNQRKVIVRINDRGPFVKGRIIDLSRAAAREIGMIGSGVGNVRVEMLQLDTQGRISGPATTTLAKLAKNQEASNKLLSAEEPVELTQQREQKATKTQRVKSEKYTTLYKIRILNFDSKKQAETLTSQLGRDDVRADITVNQDKFDIYFGPFSDKAQVNEVKAQLRSLNYSKPLIVYTFDD</sequence>
<dbReference type="InterPro" id="IPR036680">
    <property type="entry name" value="SPOR-like_sf"/>
</dbReference>
<dbReference type="InterPro" id="IPR036908">
    <property type="entry name" value="RlpA-like_sf"/>
</dbReference>
<evidence type="ECO:0000256" key="1">
    <source>
        <dbReference type="ARBA" id="ARBA00022729"/>
    </source>
</evidence>
<proteinExistence type="inferred from homology"/>
<comment type="function">
    <text evidence="4">Lytic transglycosylase with a strong preference for naked glycan strands that lack stem peptides.</text>
</comment>